<dbReference type="RefSeq" id="WP_029095255.1">
    <property type="nucleotide sequence ID" value="NZ_CAADJA010000002.1"/>
</dbReference>
<dbReference type="EMBL" id="CAADJA010000002">
    <property type="protein sequence ID" value="VFS52611.1"/>
    <property type="molecule type" value="Genomic_DNA"/>
</dbReference>
<evidence type="ECO:0000313" key="4">
    <source>
        <dbReference type="Proteomes" id="UP000373449"/>
    </source>
</evidence>
<keyword evidence="3" id="KW-1185">Reference proteome</keyword>
<protein>
    <submittedName>
        <fullName evidence="1">Uncharacterized protein</fullName>
    </submittedName>
</protein>
<reference evidence="2 4" key="3">
    <citation type="submission" date="2019-03" db="EMBL/GenBank/DDBJ databases">
        <authorList>
            <consortium name="Pathogen Informatics"/>
        </authorList>
    </citation>
    <scope>NUCLEOTIDE SEQUENCE [LARGE SCALE GENOMIC DNA]</scope>
    <source>
        <strain evidence="2 4">NCTC12282</strain>
    </source>
</reference>
<proteinExistence type="predicted"/>
<dbReference type="Proteomes" id="UP000373449">
    <property type="component" value="Unassembled WGS sequence"/>
</dbReference>
<reference evidence="3" key="1">
    <citation type="submission" date="2017-09" db="EMBL/GenBank/DDBJ databases">
        <title>FDA dAtabase for Regulatory Grade micrObial Sequences (FDA-ARGOS): Supporting development and validation of Infectious Disease Dx tests.</title>
        <authorList>
            <person name="Minogue T."/>
            <person name="Wolcott M."/>
            <person name="Wasieloski L."/>
            <person name="Aguilar W."/>
            <person name="Moore D."/>
            <person name="Tallon L."/>
            <person name="Sadzewicz L."/>
            <person name="Ott S."/>
            <person name="Zhao X."/>
            <person name="Nagaraj S."/>
            <person name="Vavikolanu K."/>
            <person name="Aluvathingal J."/>
            <person name="Nadendla S."/>
            <person name="Sichtig H."/>
        </authorList>
    </citation>
    <scope>NUCLEOTIDE SEQUENCE [LARGE SCALE GENOMIC DNA]</scope>
    <source>
        <strain evidence="3">FDAARGOS_387</strain>
    </source>
</reference>
<evidence type="ECO:0000313" key="3">
    <source>
        <dbReference type="Proteomes" id="UP000224974"/>
    </source>
</evidence>
<dbReference type="OrthoDB" id="7065615at2"/>
<accession>A0A2C6DTT7</accession>
<evidence type="ECO:0000313" key="1">
    <source>
        <dbReference type="EMBL" id="PHI31742.1"/>
    </source>
</evidence>
<reference evidence="1" key="2">
    <citation type="submission" date="2017-09" db="EMBL/GenBank/DDBJ databases">
        <title>FDA dAtabase for Regulatory Grade micrObial Sequences (FDA-ARGOS): Supporting development and validation of Infectious Disease Dx tests.</title>
        <authorList>
            <person name="Minogue T."/>
            <person name="Wolcott M."/>
            <person name="Wasieloski L."/>
            <person name="Aguilar W."/>
            <person name="Moore D."/>
            <person name="Tallon L.J."/>
            <person name="Sadzewicz L."/>
            <person name="Ott S."/>
            <person name="Zhao X."/>
            <person name="Nagaraj S."/>
            <person name="Vavikolanu K."/>
            <person name="Aluvathingal J."/>
            <person name="Nadendla S."/>
            <person name="Sichtig H."/>
        </authorList>
    </citation>
    <scope>NUCLEOTIDE SEQUENCE</scope>
    <source>
        <strain evidence="1">FDAARGOS_387</strain>
    </source>
</reference>
<name>A0A2C6DTT7_9GAMM</name>
<dbReference type="EMBL" id="PDDX01000001">
    <property type="protein sequence ID" value="PHI31742.1"/>
    <property type="molecule type" value="Genomic_DNA"/>
</dbReference>
<sequence>MNDGLLRLSAQKALLYYLFPKVRMISMDVVDSFLHILFIVSDELTEDEKDMIYTVGGQIEGDFLEITDRRVDYVVSKDNIDEQPQLRLLVLAQFE</sequence>
<dbReference type="Pfam" id="PF26541">
    <property type="entry name" value="MafI2"/>
    <property type="match status" value="1"/>
</dbReference>
<dbReference type="InterPro" id="IPR058702">
    <property type="entry name" value="MafI2-like"/>
</dbReference>
<evidence type="ECO:0000313" key="2">
    <source>
        <dbReference type="EMBL" id="VFS52611.1"/>
    </source>
</evidence>
<dbReference type="AlphaFoldDB" id="A0A2C6DTT7"/>
<dbReference type="STRING" id="1111728.GCA_000427805_02852"/>
<gene>
    <name evidence="1" type="ORF">CRN84_21625</name>
    <name evidence="2" type="ORF">NCTC12282_05907</name>
</gene>
<organism evidence="1 3">
    <name type="scientific">Budvicia aquatica</name>
    <dbReference type="NCBI Taxonomy" id="82979"/>
    <lineage>
        <taxon>Bacteria</taxon>
        <taxon>Pseudomonadati</taxon>
        <taxon>Pseudomonadota</taxon>
        <taxon>Gammaproteobacteria</taxon>
        <taxon>Enterobacterales</taxon>
        <taxon>Budviciaceae</taxon>
        <taxon>Budvicia</taxon>
    </lineage>
</organism>
<dbReference type="Proteomes" id="UP000224974">
    <property type="component" value="Unassembled WGS sequence"/>
</dbReference>